<keyword evidence="3 6" id="KW-0342">GTP-binding</keyword>
<dbReference type="PRINTS" id="PR00441">
    <property type="entry name" value="GPROTEINAI"/>
</dbReference>
<dbReference type="InterPro" id="IPR001019">
    <property type="entry name" value="Gprotein_alpha_su"/>
</dbReference>
<dbReference type="PANTHER" id="PTHR10218:SF232">
    <property type="entry name" value="GUANINE NUCLEOTIDE-BINDING PROTEIN ALPHA-1 SUBUNIT"/>
    <property type="match status" value="1"/>
</dbReference>
<gene>
    <name evidence="7" type="ORF">SVUK_LOCUS19521</name>
</gene>
<dbReference type="OrthoDB" id="5817230at2759"/>
<keyword evidence="2" id="KW-0460">Magnesium</keyword>
<proteinExistence type="predicted"/>
<dbReference type="PANTHER" id="PTHR10218">
    <property type="entry name" value="GTP-BINDING PROTEIN ALPHA SUBUNIT"/>
    <property type="match status" value="1"/>
</dbReference>
<dbReference type="Proteomes" id="UP000270094">
    <property type="component" value="Unassembled WGS sequence"/>
</dbReference>
<evidence type="ECO:0000256" key="4">
    <source>
        <dbReference type="ARBA" id="ARBA00023139"/>
    </source>
</evidence>
<dbReference type="FunFam" id="3.40.50.300:FF:000720">
    <property type="entry name" value="Guanine nucleotide-binding protein G(k) subunit alpha"/>
    <property type="match status" value="1"/>
</dbReference>
<dbReference type="GO" id="GO:0005834">
    <property type="term" value="C:heterotrimeric G-protein complex"/>
    <property type="evidence" value="ECO:0007669"/>
    <property type="project" value="TreeGrafter"/>
</dbReference>
<feature type="binding site" evidence="6">
    <location>
        <position position="38"/>
    </location>
    <ligand>
        <name>GTP</name>
        <dbReference type="ChEBI" id="CHEBI:37565"/>
    </ligand>
</feature>
<evidence type="ECO:0000256" key="5">
    <source>
        <dbReference type="ARBA" id="ARBA00023224"/>
    </source>
</evidence>
<reference evidence="7 8" key="1">
    <citation type="submission" date="2018-11" db="EMBL/GenBank/DDBJ databases">
        <authorList>
            <consortium name="Pathogen Informatics"/>
        </authorList>
    </citation>
    <scope>NUCLEOTIDE SEQUENCE [LARGE SCALE GENOMIC DNA]</scope>
</reference>
<dbReference type="Pfam" id="PF00503">
    <property type="entry name" value="G-alpha"/>
    <property type="match status" value="1"/>
</dbReference>
<keyword evidence="4" id="KW-0449">Lipoprotein</keyword>
<dbReference type="EMBL" id="UYYB01130806">
    <property type="protein sequence ID" value="VDM84523.1"/>
    <property type="molecule type" value="Genomic_DNA"/>
</dbReference>
<dbReference type="GO" id="GO:0007188">
    <property type="term" value="P:adenylate cyclase-modulating G protein-coupled receptor signaling pathway"/>
    <property type="evidence" value="ECO:0007669"/>
    <property type="project" value="InterPro"/>
</dbReference>
<accession>A0A3P7JU00</accession>
<dbReference type="AlphaFoldDB" id="A0A3P7JU00"/>
<dbReference type="InterPro" id="IPR027417">
    <property type="entry name" value="P-loop_NTPase"/>
</dbReference>
<evidence type="ECO:0000313" key="7">
    <source>
        <dbReference type="EMBL" id="VDM84523.1"/>
    </source>
</evidence>
<evidence type="ECO:0000256" key="6">
    <source>
        <dbReference type="PIRSR" id="PIRSR601019-1"/>
    </source>
</evidence>
<dbReference type="GO" id="GO:0005737">
    <property type="term" value="C:cytoplasm"/>
    <property type="evidence" value="ECO:0007669"/>
    <property type="project" value="TreeGrafter"/>
</dbReference>
<keyword evidence="8" id="KW-1185">Reference proteome</keyword>
<keyword evidence="4" id="KW-0564">Palmitate</keyword>
<sequence length="66" mass="7359">MSFSGGENYDEAAKYIESQFMSANENKEKSIYTHLTCATDTHQVQFVLDSVLDTILSSKLKGCGLY</sequence>
<evidence type="ECO:0000256" key="2">
    <source>
        <dbReference type="ARBA" id="ARBA00022842"/>
    </source>
</evidence>
<evidence type="ECO:0000256" key="3">
    <source>
        <dbReference type="ARBA" id="ARBA00023134"/>
    </source>
</evidence>
<dbReference type="PROSITE" id="PS51882">
    <property type="entry name" value="G_ALPHA"/>
    <property type="match status" value="1"/>
</dbReference>
<dbReference type="Gene3D" id="3.40.50.300">
    <property type="entry name" value="P-loop containing nucleotide triphosphate hydrolases"/>
    <property type="match status" value="1"/>
</dbReference>
<dbReference type="GO" id="GO:0031683">
    <property type="term" value="F:G-protein beta/gamma-subunit complex binding"/>
    <property type="evidence" value="ECO:0007669"/>
    <property type="project" value="InterPro"/>
</dbReference>
<dbReference type="GO" id="GO:0001664">
    <property type="term" value="F:G protein-coupled receptor binding"/>
    <property type="evidence" value="ECO:0007669"/>
    <property type="project" value="TreeGrafter"/>
</dbReference>
<keyword evidence="5" id="KW-0807">Transducer</keyword>
<dbReference type="GO" id="GO:0005525">
    <property type="term" value="F:GTP binding"/>
    <property type="evidence" value="ECO:0007669"/>
    <property type="project" value="UniProtKB-KW"/>
</dbReference>
<evidence type="ECO:0000313" key="8">
    <source>
        <dbReference type="Proteomes" id="UP000270094"/>
    </source>
</evidence>
<name>A0A3P7JU00_STRVU</name>
<protein>
    <submittedName>
        <fullName evidence="7">Uncharacterized protein</fullName>
    </submittedName>
</protein>
<organism evidence="7 8">
    <name type="scientific">Strongylus vulgaris</name>
    <name type="common">Blood worm</name>
    <dbReference type="NCBI Taxonomy" id="40348"/>
    <lineage>
        <taxon>Eukaryota</taxon>
        <taxon>Metazoa</taxon>
        <taxon>Ecdysozoa</taxon>
        <taxon>Nematoda</taxon>
        <taxon>Chromadorea</taxon>
        <taxon>Rhabditida</taxon>
        <taxon>Rhabditina</taxon>
        <taxon>Rhabditomorpha</taxon>
        <taxon>Strongyloidea</taxon>
        <taxon>Strongylidae</taxon>
        <taxon>Strongylus</taxon>
    </lineage>
</organism>
<keyword evidence="1 6" id="KW-0547">Nucleotide-binding</keyword>
<dbReference type="InterPro" id="IPR001408">
    <property type="entry name" value="Gprotein_alpha_I"/>
</dbReference>
<dbReference type="SUPFAM" id="SSF52540">
    <property type="entry name" value="P-loop containing nucleoside triphosphate hydrolases"/>
    <property type="match status" value="1"/>
</dbReference>
<evidence type="ECO:0000256" key="1">
    <source>
        <dbReference type="ARBA" id="ARBA00022741"/>
    </source>
</evidence>
<dbReference type="GO" id="GO:0003924">
    <property type="term" value="F:GTPase activity"/>
    <property type="evidence" value="ECO:0007669"/>
    <property type="project" value="InterPro"/>
</dbReference>